<evidence type="ECO:0000256" key="9">
    <source>
        <dbReference type="ARBA" id="ARBA00023136"/>
    </source>
</evidence>
<keyword evidence="7" id="KW-0862">Zinc</keyword>
<feature type="transmembrane region" description="Helical" evidence="10">
    <location>
        <begin position="82"/>
        <end position="104"/>
    </location>
</feature>
<dbReference type="GO" id="GO:0016567">
    <property type="term" value="P:protein ubiquitination"/>
    <property type="evidence" value="ECO:0000318"/>
    <property type="project" value="GO_Central"/>
</dbReference>
<feature type="domain" description="RING-CH-type" evidence="11">
    <location>
        <begin position="3"/>
        <end position="64"/>
    </location>
</feature>
<dbReference type="EMBL" id="DS972334">
    <property type="protein sequence ID" value="EEC20109.1"/>
    <property type="molecule type" value="Genomic_DNA"/>
</dbReference>
<dbReference type="SMART" id="SM00744">
    <property type="entry name" value="RINGv"/>
    <property type="match status" value="1"/>
</dbReference>
<name>B7QMN7_IXOSC</name>
<dbReference type="AlphaFoldDB" id="B7QMN7"/>
<dbReference type="Proteomes" id="UP000001555">
    <property type="component" value="Unassembled WGS sequence"/>
</dbReference>
<keyword evidence="5" id="KW-0863">Zinc-finger</keyword>
<keyword evidence="14" id="KW-1185">Reference proteome</keyword>
<dbReference type="EnsemblMetazoa" id="ISCW023987-RA">
    <property type="protein sequence ID" value="ISCW023987-PA"/>
    <property type="gene ID" value="ISCW023987"/>
</dbReference>
<evidence type="ECO:0000313" key="14">
    <source>
        <dbReference type="Proteomes" id="UP000001555"/>
    </source>
</evidence>
<dbReference type="GO" id="GO:0016020">
    <property type="term" value="C:membrane"/>
    <property type="evidence" value="ECO:0007669"/>
    <property type="project" value="UniProtKB-SubCell"/>
</dbReference>
<evidence type="ECO:0000259" key="11">
    <source>
        <dbReference type="PROSITE" id="PS51292"/>
    </source>
</evidence>
<gene>
    <name evidence="12" type="ORF">IscW_ISCW023987</name>
</gene>
<evidence type="ECO:0000256" key="4">
    <source>
        <dbReference type="ARBA" id="ARBA00022723"/>
    </source>
</evidence>
<keyword evidence="4" id="KW-0479">Metal-binding</keyword>
<evidence type="ECO:0000256" key="7">
    <source>
        <dbReference type="ARBA" id="ARBA00022833"/>
    </source>
</evidence>
<dbReference type="Pfam" id="PF12906">
    <property type="entry name" value="RINGv"/>
    <property type="match status" value="1"/>
</dbReference>
<dbReference type="EMBL" id="ABJB010632691">
    <property type="status" value="NOT_ANNOTATED_CDS"/>
    <property type="molecule type" value="Genomic_DNA"/>
</dbReference>
<evidence type="ECO:0000256" key="2">
    <source>
        <dbReference type="ARBA" id="ARBA00022679"/>
    </source>
</evidence>
<proteinExistence type="predicted"/>
<dbReference type="VEuPathDB" id="VectorBase:ISCI023987"/>
<comment type="subcellular location">
    <subcellularLocation>
        <location evidence="1">Membrane</location>
        <topology evidence="1">Multi-pass membrane protein</topology>
    </subcellularLocation>
</comment>
<evidence type="ECO:0000256" key="10">
    <source>
        <dbReference type="SAM" id="Phobius"/>
    </source>
</evidence>
<dbReference type="PANTHER" id="PTHR46065:SF3">
    <property type="entry name" value="FI20425P1"/>
    <property type="match status" value="1"/>
</dbReference>
<sequence>MIVVGNETAICRICYERSPVAGSLSRPCRCSGTMAHVHQSCLEPWLEKVSRDTCDICNYRFRWDVHGSLLPWSHSKPSKVTILIDVIFLVLGLVAMLATTTYQIVSLDLAKSWSGIFYLTTSTVCLMSYLDIQFIAVLRRDLAAFRSWHKHPRKLRSLPAQ</sequence>
<protein>
    <submittedName>
        <fullName evidence="12 13">Membrane-associated RING finger containing protein, putative</fullName>
    </submittedName>
</protein>
<dbReference type="HOGENOM" id="CLU_1645615_0_0_1"/>
<dbReference type="VEuPathDB" id="VectorBase:ISCW023987"/>
<organism>
    <name type="scientific">Ixodes scapularis</name>
    <name type="common">Black-legged tick</name>
    <name type="synonym">Deer tick</name>
    <dbReference type="NCBI Taxonomy" id="6945"/>
    <lineage>
        <taxon>Eukaryota</taxon>
        <taxon>Metazoa</taxon>
        <taxon>Ecdysozoa</taxon>
        <taxon>Arthropoda</taxon>
        <taxon>Chelicerata</taxon>
        <taxon>Arachnida</taxon>
        <taxon>Acari</taxon>
        <taxon>Parasitiformes</taxon>
        <taxon>Ixodida</taxon>
        <taxon>Ixodoidea</taxon>
        <taxon>Ixodidae</taxon>
        <taxon>Ixodinae</taxon>
        <taxon>Ixodes</taxon>
    </lineage>
</organism>
<dbReference type="GO" id="GO:0004842">
    <property type="term" value="F:ubiquitin-protein transferase activity"/>
    <property type="evidence" value="ECO:0000318"/>
    <property type="project" value="GO_Central"/>
</dbReference>
<evidence type="ECO:0000256" key="3">
    <source>
        <dbReference type="ARBA" id="ARBA00022692"/>
    </source>
</evidence>
<dbReference type="STRING" id="6945.B7QMN7"/>
<reference evidence="12 14" key="1">
    <citation type="submission" date="2008-03" db="EMBL/GenBank/DDBJ databases">
        <title>Annotation of Ixodes scapularis.</title>
        <authorList>
            <consortium name="Ixodes scapularis Genome Project Consortium"/>
            <person name="Caler E."/>
            <person name="Hannick L.I."/>
            <person name="Bidwell S."/>
            <person name="Joardar V."/>
            <person name="Thiagarajan M."/>
            <person name="Amedeo P."/>
            <person name="Galinsky K.J."/>
            <person name="Schobel S."/>
            <person name="Inman J."/>
            <person name="Hostetler J."/>
            <person name="Miller J."/>
            <person name="Hammond M."/>
            <person name="Megy K."/>
            <person name="Lawson D."/>
            <person name="Kodira C."/>
            <person name="Sutton G."/>
            <person name="Meyer J."/>
            <person name="Hill C.A."/>
            <person name="Birren B."/>
            <person name="Nene V."/>
            <person name="Collins F."/>
            <person name="Alarcon-Chaidez F."/>
            <person name="Wikel S."/>
            <person name="Strausberg R."/>
        </authorList>
    </citation>
    <scope>NUCLEOTIDE SEQUENCE [LARGE SCALE GENOMIC DNA]</scope>
    <source>
        <strain evidence="14">Wikel</strain>
        <strain evidence="12">Wikel colony</strain>
    </source>
</reference>
<dbReference type="InterPro" id="IPR013083">
    <property type="entry name" value="Znf_RING/FYVE/PHD"/>
</dbReference>
<dbReference type="InterPro" id="IPR011016">
    <property type="entry name" value="Znf_RING-CH"/>
</dbReference>
<dbReference type="Gene3D" id="3.30.40.10">
    <property type="entry name" value="Zinc/RING finger domain, C3HC4 (zinc finger)"/>
    <property type="match status" value="1"/>
</dbReference>
<dbReference type="PROSITE" id="PS51292">
    <property type="entry name" value="ZF_RING_CH"/>
    <property type="match status" value="1"/>
</dbReference>
<dbReference type="SUPFAM" id="SSF57850">
    <property type="entry name" value="RING/U-box"/>
    <property type="match status" value="1"/>
</dbReference>
<dbReference type="PANTHER" id="PTHR46065">
    <property type="entry name" value="E3 UBIQUITIN-PROTEIN LIGASE MARCH 2/3 FAMILY MEMBER"/>
    <property type="match status" value="1"/>
</dbReference>
<dbReference type="InParanoid" id="B7QMN7"/>
<feature type="transmembrane region" description="Helical" evidence="10">
    <location>
        <begin position="116"/>
        <end position="138"/>
    </location>
</feature>
<evidence type="ECO:0000313" key="13">
    <source>
        <dbReference type="EnsemblMetazoa" id="ISCW023987-PA"/>
    </source>
</evidence>
<evidence type="ECO:0000256" key="5">
    <source>
        <dbReference type="ARBA" id="ARBA00022771"/>
    </source>
</evidence>
<dbReference type="PaxDb" id="6945-B7QMN7"/>
<keyword evidence="2" id="KW-0808">Transferase</keyword>
<evidence type="ECO:0000313" key="12">
    <source>
        <dbReference type="EMBL" id="EEC20109.1"/>
    </source>
</evidence>
<keyword evidence="6" id="KW-0833">Ubl conjugation pathway</keyword>
<evidence type="ECO:0000256" key="1">
    <source>
        <dbReference type="ARBA" id="ARBA00004141"/>
    </source>
</evidence>
<reference evidence="13" key="2">
    <citation type="submission" date="2020-05" db="UniProtKB">
        <authorList>
            <consortium name="EnsemblMetazoa"/>
        </authorList>
    </citation>
    <scope>IDENTIFICATION</scope>
    <source>
        <strain evidence="13">wikel</strain>
    </source>
</reference>
<evidence type="ECO:0000256" key="8">
    <source>
        <dbReference type="ARBA" id="ARBA00022989"/>
    </source>
</evidence>
<accession>B7QMN7</accession>
<evidence type="ECO:0000256" key="6">
    <source>
        <dbReference type="ARBA" id="ARBA00022786"/>
    </source>
</evidence>
<keyword evidence="3 10" id="KW-0812">Transmembrane</keyword>
<keyword evidence="9 10" id="KW-0472">Membrane</keyword>
<dbReference type="GO" id="GO:0008270">
    <property type="term" value="F:zinc ion binding"/>
    <property type="evidence" value="ECO:0007669"/>
    <property type="project" value="UniProtKB-KW"/>
</dbReference>
<keyword evidence="8 10" id="KW-1133">Transmembrane helix</keyword>